<proteinExistence type="predicted"/>
<dbReference type="Proteomes" id="UP000011014">
    <property type="component" value="Unassembled WGS sequence"/>
</dbReference>
<gene>
    <name evidence="1" type="ORF">GSOID_T00025878001</name>
</gene>
<protein>
    <submittedName>
        <fullName evidence="1">Uncharacterized protein</fullName>
    </submittedName>
</protein>
<reference evidence="1" key="1">
    <citation type="journal article" date="2010" name="Science">
        <title>Plasticity of animal genome architecture unmasked by rapid evolution of a pelagic tunicate.</title>
        <authorList>
            <person name="Denoeud F."/>
            <person name="Henriet S."/>
            <person name="Mungpakdee S."/>
            <person name="Aury J.M."/>
            <person name="Da Silva C."/>
            <person name="Brinkmann H."/>
            <person name="Mikhaleva J."/>
            <person name="Olsen L.C."/>
            <person name="Jubin C."/>
            <person name="Canestro C."/>
            <person name="Bouquet J.M."/>
            <person name="Danks G."/>
            <person name="Poulain J."/>
            <person name="Campsteijn C."/>
            <person name="Adamski M."/>
            <person name="Cross I."/>
            <person name="Yadetie F."/>
            <person name="Muffato M."/>
            <person name="Louis A."/>
            <person name="Butcher S."/>
            <person name="Tsagkogeorga G."/>
            <person name="Konrad A."/>
            <person name="Singh S."/>
            <person name="Jensen M.F."/>
            <person name="Cong E.H."/>
            <person name="Eikeseth-Otteraa H."/>
            <person name="Noel B."/>
            <person name="Anthouard V."/>
            <person name="Porcel B.M."/>
            <person name="Kachouri-Lafond R."/>
            <person name="Nishino A."/>
            <person name="Ugolini M."/>
            <person name="Chourrout P."/>
            <person name="Nishida H."/>
            <person name="Aasland R."/>
            <person name="Huzurbazar S."/>
            <person name="Westhof E."/>
            <person name="Delsuc F."/>
            <person name="Lehrach H."/>
            <person name="Reinhardt R."/>
            <person name="Weissenbach J."/>
            <person name="Roy S.W."/>
            <person name="Artiguenave F."/>
            <person name="Postlethwait J.H."/>
            <person name="Manak J.R."/>
            <person name="Thompson E.M."/>
            <person name="Jaillon O."/>
            <person name="Du Pasquier L."/>
            <person name="Boudinot P."/>
            <person name="Liberles D.A."/>
            <person name="Volff J.N."/>
            <person name="Philippe H."/>
            <person name="Lenhard B."/>
            <person name="Roest Crollius H."/>
            <person name="Wincker P."/>
            <person name="Chourrout D."/>
        </authorList>
    </citation>
    <scope>NUCLEOTIDE SEQUENCE [LARGE SCALE GENOMIC DNA]</scope>
</reference>
<name>E4Z3C7_OIKDI</name>
<dbReference type="EMBL" id="FN656953">
    <property type="protein sequence ID" value="CBY42205.1"/>
    <property type="molecule type" value="Genomic_DNA"/>
</dbReference>
<organism evidence="1">
    <name type="scientific">Oikopleura dioica</name>
    <name type="common">Tunicate</name>
    <dbReference type="NCBI Taxonomy" id="34765"/>
    <lineage>
        <taxon>Eukaryota</taxon>
        <taxon>Metazoa</taxon>
        <taxon>Chordata</taxon>
        <taxon>Tunicata</taxon>
        <taxon>Appendicularia</taxon>
        <taxon>Copelata</taxon>
        <taxon>Oikopleuridae</taxon>
        <taxon>Oikopleura</taxon>
    </lineage>
</organism>
<accession>E4Z3C7</accession>
<feature type="non-terminal residue" evidence="1">
    <location>
        <position position="1"/>
    </location>
</feature>
<sequence length="33" mass="3702">ASGRRCILSLMPHNVALNTENLASYSERNKRIS</sequence>
<dbReference type="AlphaFoldDB" id="E4Z3C7"/>
<evidence type="ECO:0000313" key="1">
    <source>
        <dbReference type="EMBL" id="CBY42205.1"/>
    </source>
</evidence>